<evidence type="ECO:0000313" key="1">
    <source>
        <dbReference type="EMBL" id="GBO94883.1"/>
    </source>
</evidence>
<protein>
    <submittedName>
        <fullName evidence="1">Uncharacterized protein</fullName>
    </submittedName>
</protein>
<gene>
    <name evidence="1" type="ORF">MESMUL_22370</name>
</gene>
<dbReference type="EMBL" id="BGZJ01000002">
    <property type="protein sequence ID" value="GBO94883.1"/>
    <property type="molecule type" value="Genomic_DNA"/>
</dbReference>
<dbReference type="Proteomes" id="UP000266091">
    <property type="component" value="Unassembled WGS sequence"/>
</dbReference>
<proteinExistence type="predicted"/>
<reference evidence="1 2" key="1">
    <citation type="journal article" date="2018" name="Int. J. Syst. Evol. Microbiol.">
        <title>Mesosutterella multiformis gen. nov., sp. nov., a member of the family Sutterellaceae and Sutterella megalosphaeroides sp. nov., isolated from human faeces.</title>
        <authorList>
            <person name="Sakamoto M."/>
            <person name="Ikeyama N."/>
            <person name="Kunihiro T."/>
            <person name="Iino T."/>
            <person name="Yuki M."/>
            <person name="Ohkuma M."/>
        </authorList>
    </citation>
    <scope>NUCLEOTIDE SEQUENCE [LARGE SCALE GENOMIC DNA]</scope>
    <source>
        <strain evidence="1 2">4NBBH2</strain>
    </source>
</reference>
<comment type="caution">
    <text evidence="1">The sequence shown here is derived from an EMBL/GenBank/DDBJ whole genome shotgun (WGS) entry which is preliminary data.</text>
</comment>
<organism evidence="1 2">
    <name type="scientific">Mesosutterella multiformis</name>
    <dbReference type="NCBI Taxonomy" id="2259133"/>
    <lineage>
        <taxon>Bacteria</taxon>
        <taxon>Pseudomonadati</taxon>
        <taxon>Pseudomonadota</taxon>
        <taxon>Betaproteobacteria</taxon>
        <taxon>Burkholderiales</taxon>
        <taxon>Sutterellaceae</taxon>
        <taxon>Mesosutterella</taxon>
    </lineage>
</organism>
<dbReference type="AlphaFoldDB" id="A0A388SGS7"/>
<evidence type="ECO:0000313" key="2">
    <source>
        <dbReference type="Proteomes" id="UP000266091"/>
    </source>
</evidence>
<name>A0A388SGS7_9BURK</name>
<accession>A0A388SGS7</accession>
<keyword evidence="2" id="KW-1185">Reference proteome</keyword>
<sequence length="59" mass="6341">MNQGEGMTHDATRIYAAAVPPGHISRIHFRPVTEVSAVSTRLNASCAAARCLRMGFELA</sequence>